<evidence type="ECO:0000256" key="3">
    <source>
        <dbReference type="ARBA" id="ARBA00022692"/>
    </source>
</evidence>
<evidence type="ECO:0000313" key="8">
    <source>
        <dbReference type="EMBL" id="WGS64459.1"/>
    </source>
</evidence>
<keyword evidence="9" id="KW-1185">Reference proteome</keyword>
<evidence type="ECO:0000256" key="5">
    <source>
        <dbReference type="ARBA" id="ARBA00023136"/>
    </source>
</evidence>
<feature type="transmembrane region" description="Helical" evidence="6">
    <location>
        <begin position="814"/>
        <end position="839"/>
    </location>
</feature>
<proteinExistence type="predicted"/>
<feature type="transmembrane region" description="Helical" evidence="6">
    <location>
        <begin position="387"/>
        <end position="410"/>
    </location>
</feature>
<dbReference type="Proteomes" id="UP001232493">
    <property type="component" value="Chromosome"/>
</dbReference>
<dbReference type="InterPro" id="IPR000731">
    <property type="entry name" value="SSD"/>
</dbReference>
<evidence type="ECO:0000313" key="9">
    <source>
        <dbReference type="Proteomes" id="UP001232493"/>
    </source>
</evidence>
<dbReference type="Pfam" id="PF03176">
    <property type="entry name" value="MMPL"/>
    <property type="match status" value="2"/>
</dbReference>
<feature type="transmembrane region" description="Helical" evidence="6">
    <location>
        <begin position="261"/>
        <end position="280"/>
    </location>
</feature>
<dbReference type="RefSeq" id="WP_280998114.1">
    <property type="nucleotide sequence ID" value="NZ_CP069362.1"/>
</dbReference>
<evidence type="ECO:0000256" key="6">
    <source>
        <dbReference type="SAM" id="Phobius"/>
    </source>
</evidence>
<comment type="subcellular location">
    <subcellularLocation>
        <location evidence="1">Cell membrane</location>
        <topology evidence="1">Multi-pass membrane protein</topology>
    </subcellularLocation>
</comment>
<dbReference type="PROSITE" id="PS50156">
    <property type="entry name" value="SSD"/>
    <property type="match status" value="1"/>
</dbReference>
<evidence type="ECO:0000256" key="1">
    <source>
        <dbReference type="ARBA" id="ARBA00004651"/>
    </source>
</evidence>
<feature type="transmembrane region" description="Helical" evidence="6">
    <location>
        <begin position="748"/>
        <end position="769"/>
    </location>
</feature>
<feature type="domain" description="SSD" evidence="7">
    <location>
        <begin position="721"/>
        <end position="839"/>
    </location>
</feature>
<evidence type="ECO:0000256" key="2">
    <source>
        <dbReference type="ARBA" id="ARBA00022475"/>
    </source>
</evidence>
<keyword evidence="4 6" id="KW-1133">Transmembrane helix</keyword>
<dbReference type="EMBL" id="CP069362">
    <property type="protein sequence ID" value="WGS64459.1"/>
    <property type="molecule type" value="Genomic_DNA"/>
</dbReference>
<organism evidence="8 9">
    <name type="scientific">Marinitoga aeolica</name>
    <dbReference type="NCBI Taxonomy" id="2809031"/>
    <lineage>
        <taxon>Bacteria</taxon>
        <taxon>Thermotogati</taxon>
        <taxon>Thermotogota</taxon>
        <taxon>Thermotogae</taxon>
        <taxon>Petrotogales</taxon>
        <taxon>Petrotogaceae</taxon>
        <taxon>Marinitoga</taxon>
    </lineage>
</organism>
<feature type="transmembrane region" description="Helical" evidence="6">
    <location>
        <begin position="433"/>
        <end position="452"/>
    </location>
</feature>
<reference evidence="8 9" key="1">
    <citation type="submission" date="2021-02" db="EMBL/GenBank/DDBJ databases">
        <title>Characterization of Marinitoga sp. nov. str. BP5-C20A.</title>
        <authorList>
            <person name="Erauso G."/>
            <person name="Postec A."/>
        </authorList>
    </citation>
    <scope>NUCLEOTIDE SEQUENCE [LARGE SCALE GENOMIC DNA]</scope>
    <source>
        <strain evidence="8 9">BP5-C20A</strain>
    </source>
</reference>
<feature type="transmembrane region" description="Helical" evidence="6">
    <location>
        <begin position="789"/>
        <end position="808"/>
    </location>
</feature>
<gene>
    <name evidence="8" type="ORF">JRV97_08760</name>
</gene>
<dbReference type="PANTHER" id="PTHR33406:SF13">
    <property type="entry name" value="MEMBRANE PROTEIN YDFJ"/>
    <property type="match status" value="1"/>
</dbReference>
<evidence type="ECO:0000256" key="4">
    <source>
        <dbReference type="ARBA" id="ARBA00022989"/>
    </source>
</evidence>
<keyword evidence="3 6" id="KW-0812">Transmembrane</keyword>
<dbReference type="PANTHER" id="PTHR33406">
    <property type="entry name" value="MEMBRANE PROTEIN MJ1562-RELATED"/>
    <property type="match status" value="1"/>
</dbReference>
<feature type="transmembrane region" description="Helical" evidence="6">
    <location>
        <begin position="696"/>
        <end position="713"/>
    </location>
</feature>
<dbReference type="Gene3D" id="1.20.1640.10">
    <property type="entry name" value="Multidrug efflux transporter AcrB transmembrane domain"/>
    <property type="match status" value="2"/>
</dbReference>
<name>A0ABY8PP92_9BACT</name>
<keyword evidence="2" id="KW-1003">Cell membrane</keyword>
<keyword evidence="5 6" id="KW-0472">Membrane</keyword>
<feature type="transmembrane region" description="Helical" evidence="6">
    <location>
        <begin position="359"/>
        <end position="381"/>
    </location>
</feature>
<protein>
    <submittedName>
        <fullName evidence="8">MMPL family transporter</fullName>
    </submittedName>
</protein>
<dbReference type="InterPro" id="IPR050545">
    <property type="entry name" value="Mycobact_MmpL"/>
</dbReference>
<feature type="transmembrane region" description="Helical" evidence="6">
    <location>
        <begin position="12"/>
        <end position="30"/>
    </location>
</feature>
<dbReference type="InterPro" id="IPR004869">
    <property type="entry name" value="MMPL_dom"/>
</dbReference>
<accession>A0ABY8PP92</accession>
<feature type="transmembrane region" description="Helical" evidence="6">
    <location>
        <begin position="314"/>
        <end position="338"/>
    </location>
</feature>
<dbReference type="SUPFAM" id="SSF82866">
    <property type="entry name" value="Multidrug efflux transporter AcrB transmembrane domain"/>
    <property type="match status" value="2"/>
</dbReference>
<feature type="transmembrane region" description="Helical" evidence="6">
    <location>
        <begin position="720"/>
        <end position="742"/>
    </location>
</feature>
<evidence type="ECO:0000259" key="7">
    <source>
        <dbReference type="PROSITE" id="PS50156"/>
    </source>
</evidence>
<sequence length="844" mass="95163">MKKLGNFVIQYSKSTLIFIIGITIISIILITKLEIKPGFLDLLPSDDPYVKTYEEATKSFKSVDSIIIGIEGSKENIIKYIEYISKKLKNVDYIDAIYYKNPIDFISKNIFLLSSDEEQKFLKKLYTSSNLVDFFNALNMMFEESDNRHKVTEQDKKRFEYMIESFNKLLISMKNEDIGMVKDEFLNMLFGEKYMLSKDGNFGMIVIRPTISSNDINKVVKLVNSIENIVKKNAGTYNVKAGLTGTLVIARDEMVVSDRDMAVATTVSLILILIIFILGFRSFRYMILSVIPLILGILWALGFTKITIGSLNIMTIMMGAILAGLGIDYSIHIISLYIELRNKNFSKIDALKGVFEKNVRGIIAGALTTAIGMGIFAISSFPGFREFGIALSSGIIFTLLAAIFGLTALLKKFGTKYKDPGNAFIIDYNIKKYRSISIAVLVILILLSFFKIKNVEFDKNMMNIEAKGLESIKLNEKILEEFEFSPDNTVFISRNLDEAKVLYDKLKNLKIFSQIDSISLFLPETDSQIARLRNAYEAKNTKIVNKKLDQKKLKAEINKLNFNLTKTALSINLMGYKNLAEKLKDIVKSGVLIQIANKKTENILKLQNIIIPLINDLKKGLNSTELISIEKIPEEIKSNYLGKDGKVLTTAYSNGDMWNADYQKEYFNQLNKLNLKNVSGTALIFLRVIQVSAREGKKILLLTIIFIFIILLLDMKSLKYAIIALLPMIISIILVLGVMGWFDIKFNVVNIIALPLIIGIGVDDGIHLIHRYRRENDLRTALKSTGKAITMTTLTTGAAFGSFILAKYRGFVGFGLLLLLGVTFSYLITVFIVTSILSYMEEDK</sequence>
<feature type="transmembrane region" description="Helical" evidence="6">
    <location>
        <begin position="287"/>
        <end position="308"/>
    </location>
</feature>